<dbReference type="InterPro" id="IPR001128">
    <property type="entry name" value="Cyt_P450"/>
</dbReference>
<dbReference type="InterPro" id="IPR036396">
    <property type="entry name" value="Cyt_P450_sf"/>
</dbReference>
<feature type="transmembrane region" description="Helical" evidence="10">
    <location>
        <begin position="16"/>
        <end position="36"/>
    </location>
</feature>
<dbReference type="Proteomes" id="UP000799439">
    <property type="component" value="Unassembled WGS sequence"/>
</dbReference>
<keyword evidence="6 8" id="KW-0408">Iron</keyword>
<comment type="caution">
    <text evidence="11">The sequence shown here is derived from an EMBL/GenBank/DDBJ whole genome shotgun (WGS) entry which is preliminary data.</text>
</comment>
<dbReference type="OrthoDB" id="1844152at2759"/>
<dbReference type="InterPro" id="IPR017972">
    <property type="entry name" value="Cyt_P450_CS"/>
</dbReference>
<evidence type="ECO:0000256" key="3">
    <source>
        <dbReference type="ARBA" id="ARBA00022617"/>
    </source>
</evidence>
<dbReference type="PANTHER" id="PTHR46206:SF2">
    <property type="entry name" value="CYTOCHROME P450 MONOOXYGENASE AUSG-RELATED"/>
    <property type="match status" value="1"/>
</dbReference>
<dbReference type="PRINTS" id="PR00463">
    <property type="entry name" value="EP450I"/>
</dbReference>
<dbReference type="EMBL" id="ML996081">
    <property type="protein sequence ID" value="KAF2157929.1"/>
    <property type="molecule type" value="Genomic_DNA"/>
</dbReference>
<dbReference type="GO" id="GO:0005506">
    <property type="term" value="F:iron ion binding"/>
    <property type="evidence" value="ECO:0007669"/>
    <property type="project" value="InterPro"/>
</dbReference>
<gene>
    <name evidence="11" type="ORF">K461DRAFT_220291</name>
</gene>
<sequence length="515" mass="58413">METSYLLFQAPKALPFHIYIPIALGALVIGAVYSFLTRQRLLAGIPFVHLDGEGSKSSNDWIKDGKAVLSKGLDKFYGPFQVMTGTGPKIVLPNRYADELRNHPDLNFPKSVAKDLFASYPGFEALHASTKDDNFIQEVVRVKLTQSLGLVTNDLVEETASSMQLIFGDDPEFGVRRIKQDLLDLVSRMSSRVFLGKDLARNKRWLEISKDYTVDIFNAATELRAMSPLTRPFKHWLNPTCRRLRAAVRDAETLIQPEVDKRVERVRKAQEAGVKAPKVADTIGWMHEVARGRSMNYVHCQLSISLAAIHTTSETLTRAILDMCAHPEIVQPLREEVIQVLGKDGWAKTSLYKLKLMDSFLKESQRTSVMSWTSMNRYVERTITLKDGTVLPRGSRIMVSASSFNDPTVYPDPEKFDVCRFLAMRSRPGQENNWQFVTTSPDHMLFGHGQHACPGRFFASNEIKIALCHFLLKYDMKLVDGEERPQDLEFEGTSLVNPDGRIMMRRRQEEISLDL</sequence>
<keyword evidence="7 9" id="KW-0503">Monooxygenase</keyword>
<evidence type="ECO:0000313" key="12">
    <source>
        <dbReference type="Proteomes" id="UP000799439"/>
    </source>
</evidence>
<accession>A0A9P4JAD5</accession>
<evidence type="ECO:0000256" key="5">
    <source>
        <dbReference type="ARBA" id="ARBA00023002"/>
    </source>
</evidence>
<evidence type="ECO:0000256" key="10">
    <source>
        <dbReference type="SAM" id="Phobius"/>
    </source>
</evidence>
<keyword evidence="4 8" id="KW-0479">Metal-binding</keyword>
<evidence type="ECO:0000256" key="1">
    <source>
        <dbReference type="ARBA" id="ARBA00001971"/>
    </source>
</evidence>
<keyword evidence="10" id="KW-1133">Transmembrane helix</keyword>
<dbReference type="PROSITE" id="PS00086">
    <property type="entry name" value="CYTOCHROME_P450"/>
    <property type="match status" value="1"/>
</dbReference>
<proteinExistence type="inferred from homology"/>
<dbReference type="GO" id="GO:0004497">
    <property type="term" value="F:monooxygenase activity"/>
    <property type="evidence" value="ECO:0007669"/>
    <property type="project" value="UniProtKB-KW"/>
</dbReference>
<keyword evidence="12" id="KW-1185">Reference proteome</keyword>
<dbReference type="InterPro" id="IPR002401">
    <property type="entry name" value="Cyt_P450_E_grp-I"/>
</dbReference>
<keyword evidence="3 8" id="KW-0349">Heme</keyword>
<name>A0A9P4JAD5_9PEZI</name>
<evidence type="ECO:0000256" key="7">
    <source>
        <dbReference type="ARBA" id="ARBA00023033"/>
    </source>
</evidence>
<feature type="binding site" description="axial binding residue" evidence="8">
    <location>
        <position position="453"/>
    </location>
    <ligand>
        <name>heme</name>
        <dbReference type="ChEBI" id="CHEBI:30413"/>
    </ligand>
    <ligandPart>
        <name>Fe</name>
        <dbReference type="ChEBI" id="CHEBI:18248"/>
    </ligandPart>
</feature>
<evidence type="ECO:0000256" key="2">
    <source>
        <dbReference type="ARBA" id="ARBA00010617"/>
    </source>
</evidence>
<dbReference type="Gene3D" id="1.10.630.10">
    <property type="entry name" value="Cytochrome P450"/>
    <property type="match status" value="1"/>
</dbReference>
<keyword evidence="10" id="KW-0812">Transmembrane</keyword>
<keyword evidence="5 9" id="KW-0560">Oxidoreductase</keyword>
<comment type="cofactor">
    <cofactor evidence="1 8">
        <name>heme</name>
        <dbReference type="ChEBI" id="CHEBI:30413"/>
    </cofactor>
</comment>
<comment type="similarity">
    <text evidence="2 9">Belongs to the cytochrome P450 family.</text>
</comment>
<evidence type="ECO:0000256" key="6">
    <source>
        <dbReference type="ARBA" id="ARBA00023004"/>
    </source>
</evidence>
<dbReference type="GO" id="GO:0016705">
    <property type="term" value="F:oxidoreductase activity, acting on paired donors, with incorporation or reduction of molecular oxygen"/>
    <property type="evidence" value="ECO:0007669"/>
    <property type="project" value="InterPro"/>
</dbReference>
<protein>
    <submittedName>
        <fullName evidence="11">Cytochrome P450</fullName>
    </submittedName>
</protein>
<dbReference type="SUPFAM" id="SSF48264">
    <property type="entry name" value="Cytochrome P450"/>
    <property type="match status" value="1"/>
</dbReference>
<keyword evidence="10" id="KW-0472">Membrane</keyword>
<evidence type="ECO:0000256" key="4">
    <source>
        <dbReference type="ARBA" id="ARBA00022723"/>
    </source>
</evidence>
<dbReference type="CDD" id="cd11041">
    <property type="entry name" value="CYP503A1-like"/>
    <property type="match status" value="1"/>
</dbReference>
<dbReference type="PANTHER" id="PTHR46206">
    <property type="entry name" value="CYTOCHROME P450"/>
    <property type="match status" value="1"/>
</dbReference>
<evidence type="ECO:0000313" key="11">
    <source>
        <dbReference type="EMBL" id="KAF2157929.1"/>
    </source>
</evidence>
<reference evidence="11" key="1">
    <citation type="journal article" date="2020" name="Stud. Mycol.">
        <title>101 Dothideomycetes genomes: a test case for predicting lifestyles and emergence of pathogens.</title>
        <authorList>
            <person name="Haridas S."/>
            <person name="Albert R."/>
            <person name="Binder M."/>
            <person name="Bloem J."/>
            <person name="Labutti K."/>
            <person name="Salamov A."/>
            <person name="Andreopoulos B."/>
            <person name="Baker S."/>
            <person name="Barry K."/>
            <person name="Bills G."/>
            <person name="Bluhm B."/>
            <person name="Cannon C."/>
            <person name="Castanera R."/>
            <person name="Culley D."/>
            <person name="Daum C."/>
            <person name="Ezra D."/>
            <person name="Gonzalez J."/>
            <person name="Henrissat B."/>
            <person name="Kuo A."/>
            <person name="Liang C."/>
            <person name="Lipzen A."/>
            <person name="Lutzoni F."/>
            <person name="Magnuson J."/>
            <person name="Mondo S."/>
            <person name="Nolan M."/>
            <person name="Ohm R."/>
            <person name="Pangilinan J."/>
            <person name="Park H.-J."/>
            <person name="Ramirez L."/>
            <person name="Alfaro M."/>
            <person name="Sun H."/>
            <person name="Tritt A."/>
            <person name="Yoshinaga Y."/>
            <person name="Zwiers L.-H."/>
            <person name="Turgeon B."/>
            <person name="Goodwin S."/>
            <person name="Spatafora J."/>
            <person name="Crous P."/>
            <person name="Grigoriev I."/>
        </authorList>
    </citation>
    <scope>NUCLEOTIDE SEQUENCE</scope>
    <source>
        <strain evidence="11">CBS 260.36</strain>
    </source>
</reference>
<dbReference type="Pfam" id="PF00067">
    <property type="entry name" value="p450"/>
    <property type="match status" value="1"/>
</dbReference>
<dbReference type="AlphaFoldDB" id="A0A9P4JAD5"/>
<evidence type="ECO:0000256" key="9">
    <source>
        <dbReference type="RuleBase" id="RU000461"/>
    </source>
</evidence>
<organism evidence="11 12">
    <name type="scientific">Myriangium duriaei CBS 260.36</name>
    <dbReference type="NCBI Taxonomy" id="1168546"/>
    <lineage>
        <taxon>Eukaryota</taxon>
        <taxon>Fungi</taxon>
        <taxon>Dikarya</taxon>
        <taxon>Ascomycota</taxon>
        <taxon>Pezizomycotina</taxon>
        <taxon>Dothideomycetes</taxon>
        <taxon>Dothideomycetidae</taxon>
        <taxon>Myriangiales</taxon>
        <taxon>Myriangiaceae</taxon>
        <taxon>Myriangium</taxon>
    </lineage>
</organism>
<dbReference type="GO" id="GO:0020037">
    <property type="term" value="F:heme binding"/>
    <property type="evidence" value="ECO:0007669"/>
    <property type="project" value="InterPro"/>
</dbReference>
<evidence type="ECO:0000256" key="8">
    <source>
        <dbReference type="PIRSR" id="PIRSR602401-1"/>
    </source>
</evidence>